<keyword evidence="5" id="KW-0862">Zinc</keyword>
<keyword evidence="7 11" id="KW-0472">Membrane</keyword>
<keyword evidence="4 9" id="KW-0863">Zinc-finger</keyword>
<comment type="subcellular location">
    <subcellularLocation>
        <location evidence="1">Membrane</location>
    </subcellularLocation>
</comment>
<dbReference type="SMART" id="SM00184">
    <property type="entry name" value="RING"/>
    <property type="match status" value="1"/>
</dbReference>
<comment type="caution">
    <text evidence="13">The sequence shown here is derived from an EMBL/GenBank/DDBJ whole genome shotgun (WGS) entry which is preliminary data.</text>
</comment>
<evidence type="ECO:0000256" key="4">
    <source>
        <dbReference type="ARBA" id="ARBA00022771"/>
    </source>
</evidence>
<feature type="domain" description="RING-type" evidence="12">
    <location>
        <begin position="70"/>
        <end position="116"/>
    </location>
</feature>
<evidence type="ECO:0000256" key="1">
    <source>
        <dbReference type="ARBA" id="ARBA00004370"/>
    </source>
</evidence>
<evidence type="ECO:0000256" key="3">
    <source>
        <dbReference type="ARBA" id="ARBA00022723"/>
    </source>
</evidence>
<keyword evidence="2 11" id="KW-0812">Transmembrane</keyword>
<evidence type="ECO:0000256" key="2">
    <source>
        <dbReference type="ARBA" id="ARBA00022692"/>
    </source>
</evidence>
<accession>A0A2P5B175</accession>
<dbReference type="GO" id="GO:0016567">
    <property type="term" value="P:protein ubiquitination"/>
    <property type="evidence" value="ECO:0007669"/>
    <property type="project" value="UniProtKB-UniPathway"/>
</dbReference>
<organism evidence="13 14">
    <name type="scientific">Parasponia andersonii</name>
    <name type="common">Sponia andersonii</name>
    <dbReference type="NCBI Taxonomy" id="3476"/>
    <lineage>
        <taxon>Eukaryota</taxon>
        <taxon>Viridiplantae</taxon>
        <taxon>Streptophyta</taxon>
        <taxon>Embryophyta</taxon>
        <taxon>Tracheophyta</taxon>
        <taxon>Spermatophyta</taxon>
        <taxon>Magnoliopsida</taxon>
        <taxon>eudicotyledons</taxon>
        <taxon>Gunneridae</taxon>
        <taxon>Pentapetalae</taxon>
        <taxon>rosids</taxon>
        <taxon>fabids</taxon>
        <taxon>Rosales</taxon>
        <taxon>Cannabaceae</taxon>
        <taxon>Parasponia</taxon>
    </lineage>
</organism>
<feature type="compositionally biased region" description="Acidic residues" evidence="10">
    <location>
        <begin position="180"/>
        <end position="191"/>
    </location>
</feature>
<evidence type="ECO:0000259" key="12">
    <source>
        <dbReference type="PROSITE" id="PS50089"/>
    </source>
</evidence>
<protein>
    <submittedName>
        <fullName evidence="13">43kDa postsynaptic protein</fullName>
    </submittedName>
</protein>
<gene>
    <name evidence="13" type="ORF">PanWU01x14_281130</name>
</gene>
<dbReference type="OrthoDB" id="8062037at2759"/>
<evidence type="ECO:0000256" key="8">
    <source>
        <dbReference type="ARBA" id="ARBA00024209"/>
    </source>
</evidence>
<feature type="transmembrane region" description="Helical" evidence="11">
    <location>
        <begin position="9"/>
        <end position="28"/>
    </location>
</feature>
<evidence type="ECO:0000313" key="14">
    <source>
        <dbReference type="Proteomes" id="UP000237105"/>
    </source>
</evidence>
<comment type="similarity">
    <text evidence="8">Belongs to the RING-type zinc finger family. ATL subfamily.</text>
</comment>
<dbReference type="UniPathway" id="UPA00143"/>
<dbReference type="InterPro" id="IPR013083">
    <property type="entry name" value="Znf_RING/FYVE/PHD"/>
</dbReference>
<keyword evidence="14" id="KW-1185">Reference proteome</keyword>
<evidence type="ECO:0000256" key="7">
    <source>
        <dbReference type="ARBA" id="ARBA00023136"/>
    </source>
</evidence>
<dbReference type="Pfam" id="PF13639">
    <property type="entry name" value="zf-RING_2"/>
    <property type="match status" value="1"/>
</dbReference>
<evidence type="ECO:0000313" key="13">
    <source>
        <dbReference type="EMBL" id="PON42558.1"/>
    </source>
</evidence>
<dbReference type="SUPFAM" id="SSF57850">
    <property type="entry name" value="RING/U-box"/>
    <property type="match status" value="1"/>
</dbReference>
<sequence>MNSLISAKLFVFMLLLLVITILMLIQFFDHRREPMPNDGAGEAEVAELDDFAVFPFQLIEIARLSPPERCAICRRRFRAHHRVTTLPRCVHIFHPHCIRPWLDAAGPSNGNCPLCRRSAAIESDTSTPNTWPDAYPFVDSTAATDGSSGEEEDDFMSPQLSSGEEEDDSPNHRNLFEIETVPEEEEYEDAAELSGADAEHEDEHGHEADAVGVGAPEDHDNRSGQPEEEDGEADAVGVGSQEEHDSGTGQPEEEGDGHGEAHAIGVGSQEGFVVVERDCFGRCCFGFIEPRKIGADPRGNGSGESLSHMVGQGSQDPVLGCFPCCRRVSKTRKFGVPRKEGGPGQHHRAGVRRCFPRFLNFFRS</sequence>
<evidence type="ECO:0000256" key="5">
    <source>
        <dbReference type="ARBA" id="ARBA00022833"/>
    </source>
</evidence>
<dbReference type="Proteomes" id="UP000237105">
    <property type="component" value="Unassembled WGS sequence"/>
</dbReference>
<name>A0A2P5B175_PARAD</name>
<dbReference type="EMBL" id="JXTB01000390">
    <property type="protein sequence ID" value="PON42558.1"/>
    <property type="molecule type" value="Genomic_DNA"/>
</dbReference>
<keyword evidence="6 11" id="KW-1133">Transmembrane helix</keyword>
<evidence type="ECO:0000256" key="10">
    <source>
        <dbReference type="SAM" id="MobiDB-lite"/>
    </source>
</evidence>
<dbReference type="PANTHER" id="PTHR46539">
    <property type="entry name" value="E3 UBIQUITIN-PROTEIN LIGASE ATL42"/>
    <property type="match status" value="1"/>
</dbReference>
<proteinExistence type="inferred from homology"/>
<dbReference type="Gene3D" id="3.30.40.10">
    <property type="entry name" value="Zinc/RING finger domain, C3HC4 (zinc finger)"/>
    <property type="match status" value="1"/>
</dbReference>
<evidence type="ECO:0000256" key="11">
    <source>
        <dbReference type="SAM" id="Phobius"/>
    </source>
</evidence>
<feature type="region of interest" description="Disordered" evidence="10">
    <location>
        <begin position="122"/>
        <end position="263"/>
    </location>
</feature>
<reference evidence="14" key="1">
    <citation type="submission" date="2016-06" db="EMBL/GenBank/DDBJ databases">
        <title>Parallel loss of symbiosis genes in relatives of nitrogen-fixing non-legume Parasponia.</title>
        <authorList>
            <person name="Van Velzen R."/>
            <person name="Holmer R."/>
            <person name="Bu F."/>
            <person name="Rutten L."/>
            <person name="Van Zeijl A."/>
            <person name="Liu W."/>
            <person name="Santuari L."/>
            <person name="Cao Q."/>
            <person name="Sharma T."/>
            <person name="Shen D."/>
            <person name="Roswanjaya Y."/>
            <person name="Wardhani T."/>
            <person name="Kalhor M.S."/>
            <person name="Jansen J."/>
            <person name="Van den Hoogen J."/>
            <person name="Gungor B."/>
            <person name="Hartog M."/>
            <person name="Hontelez J."/>
            <person name="Verver J."/>
            <person name="Yang W.-C."/>
            <person name="Schijlen E."/>
            <person name="Repin R."/>
            <person name="Schilthuizen M."/>
            <person name="Schranz E."/>
            <person name="Heidstra R."/>
            <person name="Miyata K."/>
            <person name="Fedorova E."/>
            <person name="Kohlen W."/>
            <person name="Bisseling T."/>
            <person name="Smit S."/>
            <person name="Geurts R."/>
        </authorList>
    </citation>
    <scope>NUCLEOTIDE SEQUENCE [LARGE SCALE GENOMIC DNA]</scope>
    <source>
        <strain evidence="14">cv. WU1-14</strain>
    </source>
</reference>
<dbReference type="InterPro" id="IPR001841">
    <property type="entry name" value="Znf_RING"/>
</dbReference>
<dbReference type="PANTHER" id="PTHR46539:SF1">
    <property type="entry name" value="E3 UBIQUITIN-PROTEIN LIGASE ATL42"/>
    <property type="match status" value="1"/>
</dbReference>
<keyword evidence="3" id="KW-0479">Metal-binding</keyword>
<dbReference type="GO" id="GO:0016020">
    <property type="term" value="C:membrane"/>
    <property type="evidence" value="ECO:0007669"/>
    <property type="project" value="UniProtKB-SubCell"/>
</dbReference>
<evidence type="ECO:0000256" key="6">
    <source>
        <dbReference type="ARBA" id="ARBA00022989"/>
    </source>
</evidence>
<feature type="compositionally biased region" description="Basic and acidic residues" evidence="10">
    <location>
        <begin position="197"/>
        <end position="209"/>
    </location>
</feature>
<dbReference type="AlphaFoldDB" id="A0A2P5B175"/>
<evidence type="ECO:0000256" key="9">
    <source>
        <dbReference type="PROSITE-ProRule" id="PRU00175"/>
    </source>
</evidence>
<dbReference type="GO" id="GO:0008270">
    <property type="term" value="F:zinc ion binding"/>
    <property type="evidence" value="ECO:0007669"/>
    <property type="project" value="UniProtKB-KW"/>
</dbReference>
<dbReference type="PROSITE" id="PS50089">
    <property type="entry name" value="ZF_RING_2"/>
    <property type="match status" value="1"/>
</dbReference>